<dbReference type="PANTHER" id="PTHR39405">
    <property type="entry name" value="DSC E3 UBIQUITIN LIGASE COMPLEX SUBUNIT 4"/>
    <property type="match status" value="1"/>
</dbReference>
<dbReference type="Proteomes" id="UP000732380">
    <property type="component" value="Unassembled WGS sequence"/>
</dbReference>
<accession>A0A9P7PZK6</accession>
<proteinExistence type="predicted"/>
<feature type="compositionally biased region" description="Polar residues" evidence="1">
    <location>
        <begin position="14"/>
        <end position="24"/>
    </location>
</feature>
<evidence type="ECO:0000313" key="5">
    <source>
        <dbReference type="Proteomes" id="UP000732380"/>
    </source>
</evidence>
<gene>
    <name evidence="4" type="ORF">E4U13_003669</name>
</gene>
<organism evidence="4 5">
    <name type="scientific">Claviceps humidiphila</name>
    <dbReference type="NCBI Taxonomy" id="1294629"/>
    <lineage>
        <taxon>Eukaryota</taxon>
        <taxon>Fungi</taxon>
        <taxon>Dikarya</taxon>
        <taxon>Ascomycota</taxon>
        <taxon>Pezizomycotina</taxon>
        <taxon>Sordariomycetes</taxon>
        <taxon>Hypocreomycetidae</taxon>
        <taxon>Hypocreales</taxon>
        <taxon>Clavicipitaceae</taxon>
        <taxon>Claviceps</taxon>
    </lineage>
</organism>
<feature type="region of interest" description="Disordered" evidence="1">
    <location>
        <begin position="1"/>
        <end position="75"/>
    </location>
</feature>
<dbReference type="InterPro" id="IPR013715">
    <property type="entry name" value="DUF1746"/>
</dbReference>
<dbReference type="PANTHER" id="PTHR39405:SF1">
    <property type="entry name" value="DSC E3 UBIQUITIN LIGASE COMPLEX SUBUNIT 4"/>
    <property type="match status" value="1"/>
</dbReference>
<evidence type="ECO:0000259" key="3">
    <source>
        <dbReference type="Pfam" id="PF08508"/>
    </source>
</evidence>
<dbReference type="GO" id="GO:0005783">
    <property type="term" value="C:endoplasmic reticulum"/>
    <property type="evidence" value="ECO:0007669"/>
    <property type="project" value="TreeGrafter"/>
</dbReference>
<dbReference type="GO" id="GO:0032933">
    <property type="term" value="P:SREBP signaling pathway"/>
    <property type="evidence" value="ECO:0007669"/>
    <property type="project" value="InterPro"/>
</dbReference>
<feature type="transmembrane region" description="Helical" evidence="2">
    <location>
        <begin position="161"/>
        <end position="180"/>
    </location>
</feature>
<protein>
    <recommendedName>
        <fullName evidence="3">DUF1746 domain-containing protein</fullName>
    </recommendedName>
</protein>
<keyword evidence="2" id="KW-0812">Transmembrane</keyword>
<feature type="transmembrane region" description="Helical" evidence="2">
    <location>
        <begin position="211"/>
        <end position="230"/>
    </location>
</feature>
<evidence type="ECO:0000256" key="2">
    <source>
        <dbReference type="SAM" id="Phobius"/>
    </source>
</evidence>
<feature type="domain" description="DUF1746" evidence="3">
    <location>
        <begin position="129"/>
        <end position="227"/>
    </location>
</feature>
<feature type="compositionally biased region" description="Basic residues" evidence="1">
    <location>
        <begin position="62"/>
        <end position="72"/>
    </location>
</feature>
<reference evidence="4 5" key="1">
    <citation type="journal article" date="2020" name="bioRxiv">
        <title>Whole genome comparisons of ergot fungi reveals the divergence and evolution of species within the genus Claviceps are the result of varying mechanisms driving genome evolution and host range expansion.</title>
        <authorList>
            <person name="Wyka S.A."/>
            <person name="Mondo S.J."/>
            <person name="Liu M."/>
            <person name="Dettman J."/>
            <person name="Nalam V."/>
            <person name="Broders K.D."/>
        </authorList>
    </citation>
    <scope>NUCLEOTIDE SEQUENCE [LARGE SCALE GENOMIC DNA]</scope>
    <source>
        <strain evidence="4 5">LM576</strain>
    </source>
</reference>
<comment type="caution">
    <text evidence="4">The sequence shown here is derived from an EMBL/GenBank/DDBJ whole genome shotgun (WGS) entry which is preliminary data.</text>
</comment>
<dbReference type="InterPro" id="IPR038967">
    <property type="entry name" value="Dsc4-like"/>
</dbReference>
<name>A0A9P7PZK6_9HYPO</name>
<keyword evidence="2" id="KW-0472">Membrane</keyword>
<evidence type="ECO:0000256" key="1">
    <source>
        <dbReference type="SAM" id="MobiDB-lite"/>
    </source>
</evidence>
<sequence length="400" mass="43967">MDHDDAPAPPALARNSSSAQQIDNNDVFRTPVTTSTPDEAAAGMGGDDDDDAASRVRAPSMSRRRRKKKSKKERNPGLVKKLSYVTHLLKSLDLLVFAELSGLYYMEYALATYPSLFDIAANIESPRRCSMFRFLLRAVGQYMYLTPKDESFPFLMPAGRVHVLLVVVPNLICMLLHLFTSLPRGPDFHRGYQHGGLIIDFVGQQPATYRIYYLLADLAILVLQCLMLTVHTQREQLRVLLKTFRPILPELSGDMQATSIAARSLQDLDAEERGVLLHGQDVTTPAANLTTMEEGGGVEMRHAGGSLEAVEGDQNSEAGSLLQRSTSEECPRAPLSDIINSGNAVLGNYCIIQSVMSAAGDFERTAAHSLRTISYEATLATLQARRRAAVAQSATMRPNR</sequence>
<keyword evidence="5" id="KW-1185">Reference proteome</keyword>
<dbReference type="EMBL" id="SRQM01000285">
    <property type="protein sequence ID" value="KAG6113788.1"/>
    <property type="molecule type" value="Genomic_DNA"/>
</dbReference>
<dbReference type="GO" id="GO:0044695">
    <property type="term" value="C:Dsc E3 ubiquitin ligase complex"/>
    <property type="evidence" value="ECO:0007669"/>
    <property type="project" value="InterPro"/>
</dbReference>
<dbReference type="AlphaFoldDB" id="A0A9P7PZK6"/>
<dbReference type="Pfam" id="PF08508">
    <property type="entry name" value="DUF1746"/>
    <property type="match status" value="1"/>
</dbReference>
<evidence type="ECO:0000313" key="4">
    <source>
        <dbReference type="EMBL" id="KAG6113788.1"/>
    </source>
</evidence>
<keyword evidence="2" id="KW-1133">Transmembrane helix</keyword>